<sequence>MFHQNHNSVRKQTQLRQKLNRCYVLIALILNLIFIACTYTSKSDLSSVIAPASTGKTLKIWCDKAFTVEEDEALQQIVRNWEKQTGNKVKLSFYTNDELPQKTQRAIQSGNPPNIMMGYNAETELNPRLAWAGKLADVSDVIEPVKSFFSEGILKAVYFYSNVTKKQSYYAVPIHQGTIHIFYWRDLLQQVGRNESDIPKDWDGFWEFWKQVQDDLQGQQKQDRKSNIYGLGFPFSIGASDTYYLFEQILEAYDIQLLDAQGQLRLDELNVRQGIVKSLDWYTKFYQQSYVPPDAIKWLNPDNNRKLLNRNLVMTPNVTLSIPVAVRQDPNTYYKKLGTMEFPNKPNGKSMRYLVTLKEAVLLAESQNQKIAKDFLAYLIRPEVTEKYLEAAGGRHFPVMKPVWQNSFWTNPIDPHISTVTKTLVAGETRFYYSIQNPAYSLVLAENVWGKALNRIIVNHITPEQAADEAIARIKQIFAQWR</sequence>
<dbReference type="Proteomes" id="UP000252107">
    <property type="component" value="Unassembled WGS sequence"/>
</dbReference>
<keyword evidence="1" id="KW-0812">Transmembrane</keyword>
<name>A0A367Q6C8_9NOSO</name>
<evidence type="ECO:0000313" key="2">
    <source>
        <dbReference type="EMBL" id="RCJ19718.1"/>
    </source>
</evidence>
<protein>
    <submittedName>
        <fullName evidence="2">ABC transporter substrate-binding protein</fullName>
    </submittedName>
</protein>
<evidence type="ECO:0000313" key="3">
    <source>
        <dbReference type="Proteomes" id="UP000252107"/>
    </source>
</evidence>
<dbReference type="PANTHER" id="PTHR43649:SF12">
    <property type="entry name" value="DIACETYLCHITOBIOSE BINDING PROTEIN DASA"/>
    <property type="match status" value="1"/>
</dbReference>
<evidence type="ECO:0000256" key="1">
    <source>
        <dbReference type="SAM" id="Phobius"/>
    </source>
</evidence>
<dbReference type="SUPFAM" id="SSF53850">
    <property type="entry name" value="Periplasmic binding protein-like II"/>
    <property type="match status" value="1"/>
</dbReference>
<dbReference type="Gene3D" id="3.40.190.10">
    <property type="entry name" value="Periplasmic binding protein-like II"/>
    <property type="match status" value="1"/>
</dbReference>
<dbReference type="Pfam" id="PF13416">
    <property type="entry name" value="SBP_bac_8"/>
    <property type="match status" value="1"/>
</dbReference>
<gene>
    <name evidence="2" type="ORF">A6770_05840</name>
</gene>
<keyword evidence="3" id="KW-1185">Reference proteome</keyword>
<dbReference type="InterPro" id="IPR006059">
    <property type="entry name" value="SBP"/>
</dbReference>
<keyword evidence="1" id="KW-0472">Membrane</keyword>
<reference evidence="2" key="1">
    <citation type="submission" date="2016-04" db="EMBL/GenBank/DDBJ databases">
        <authorList>
            <person name="Tabuchi Yagui T.R."/>
        </authorList>
    </citation>
    <scope>NUCLEOTIDE SEQUENCE [LARGE SCALE GENOMIC DNA]</scope>
    <source>
        <strain evidence="2">NIES-26</strain>
    </source>
</reference>
<accession>A0A367Q6C8</accession>
<feature type="transmembrane region" description="Helical" evidence="1">
    <location>
        <begin position="21"/>
        <end position="41"/>
    </location>
</feature>
<keyword evidence="1" id="KW-1133">Transmembrane helix</keyword>
<dbReference type="PANTHER" id="PTHR43649">
    <property type="entry name" value="ARABINOSE-BINDING PROTEIN-RELATED"/>
    <property type="match status" value="1"/>
</dbReference>
<proteinExistence type="predicted"/>
<dbReference type="EMBL" id="LXQD01000339">
    <property type="protein sequence ID" value="RCJ19718.1"/>
    <property type="molecule type" value="Genomic_DNA"/>
</dbReference>
<comment type="caution">
    <text evidence="2">The sequence shown here is derived from an EMBL/GenBank/DDBJ whole genome shotgun (WGS) entry which is preliminary data.</text>
</comment>
<organism evidence="2 3">
    <name type="scientific">Nostoc minutum NIES-26</name>
    <dbReference type="NCBI Taxonomy" id="1844469"/>
    <lineage>
        <taxon>Bacteria</taxon>
        <taxon>Bacillati</taxon>
        <taxon>Cyanobacteriota</taxon>
        <taxon>Cyanophyceae</taxon>
        <taxon>Nostocales</taxon>
        <taxon>Nostocaceae</taxon>
        <taxon>Nostoc</taxon>
    </lineage>
</organism>
<dbReference type="InterPro" id="IPR050490">
    <property type="entry name" value="Bact_solute-bd_prot1"/>
</dbReference>
<dbReference type="AlphaFoldDB" id="A0A367Q6C8"/>